<keyword evidence="7 11" id="KW-0297">G-protein coupled receptor</keyword>
<dbReference type="Gene3D" id="1.20.1070.10">
    <property type="entry name" value="Rhodopsin 7-helix transmembrane proteins"/>
    <property type="match status" value="1"/>
</dbReference>
<dbReference type="PROSITE" id="PS50262">
    <property type="entry name" value="G_PROTEIN_RECEP_F1_2"/>
    <property type="match status" value="1"/>
</dbReference>
<keyword evidence="15" id="KW-1185">Reference proteome</keyword>
<evidence type="ECO:0000256" key="9">
    <source>
        <dbReference type="ARBA" id="ARBA00023170"/>
    </source>
</evidence>
<name>A0A8J6BA97_ELECQ</name>
<evidence type="ECO:0000256" key="5">
    <source>
        <dbReference type="ARBA" id="ARBA00022725"/>
    </source>
</evidence>
<dbReference type="GO" id="GO:0004930">
    <property type="term" value="F:G protein-coupled receptor activity"/>
    <property type="evidence" value="ECO:0007669"/>
    <property type="project" value="UniProtKB-KW"/>
</dbReference>
<feature type="transmembrane region" description="Helical" evidence="12">
    <location>
        <begin position="270"/>
        <end position="290"/>
    </location>
</feature>
<dbReference type="InterPro" id="IPR050516">
    <property type="entry name" value="Olfactory_GPCR"/>
</dbReference>
<evidence type="ECO:0000256" key="1">
    <source>
        <dbReference type="ARBA" id="ARBA00004651"/>
    </source>
</evidence>
<keyword evidence="5 12" id="KW-0552">Olfaction</keyword>
<comment type="caution">
    <text evidence="14">The sequence shown here is derived from an EMBL/GenBank/DDBJ whole genome shotgun (WGS) entry which is preliminary data.</text>
</comment>
<evidence type="ECO:0000256" key="7">
    <source>
        <dbReference type="ARBA" id="ARBA00023040"/>
    </source>
</evidence>
<evidence type="ECO:0000313" key="15">
    <source>
        <dbReference type="Proteomes" id="UP000770717"/>
    </source>
</evidence>
<dbReference type="CDD" id="cd13954">
    <property type="entry name" value="7tmA_OR"/>
    <property type="match status" value="1"/>
</dbReference>
<evidence type="ECO:0000256" key="4">
    <source>
        <dbReference type="ARBA" id="ARBA00022692"/>
    </source>
</evidence>
<reference evidence="14" key="1">
    <citation type="thesis" date="2020" institute="ProQuest LLC" country="789 East Eisenhower Parkway, Ann Arbor, MI, USA">
        <title>Comparative Genomics and Chromosome Evolution.</title>
        <authorList>
            <person name="Mudd A.B."/>
        </authorList>
    </citation>
    <scope>NUCLEOTIDE SEQUENCE</scope>
    <source>
        <strain evidence="14">HN-11 Male</strain>
        <tissue evidence="14">Kidney and liver</tissue>
    </source>
</reference>
<keyword evidence="8 12" id="KW-0472">Membrane</keyword>
<feature type="transmembrane region" description="Helical" evidence="12">
    <location>
        <begin position="198"/>
        <end position="224"/>
    </location>
</feature>
<keyword evidence="6 12" id="KW-1133">Transmembrane helix</keyword>
<dbReference type="AlphaFoldDB" id="A0A8J6BA97"/>
<dbReference type="FunFam" id="1.20.1070.10:FF:000001">
    <property type="entry name" value="Olfactory receptor"/>
    <property type="match status" value="1"/>
</dbReference>
<dbReference type="PROSITE" id="PS00237">
    <property type="entry name" value="G_PROTEIN_RECEP_F1_1"/>
    <property type="match status" value="1"/>
</dbReference>
<keyword evidence="2 12" id="KW-1003">Cell membrane</keyword>
<comment type="similarity">
    <text evidence="11">Belongs to the G-protein coupled receptor 1 family.</text>
</comment>
<keyword evidence="3 12" id="KW-0716">Sensory transduction</keyword>
<feature type="transmembrane region" description="Helical" evidence="12">
    <location>
        <begin position="138"/>
        <end position="162"/>
    </location>
</feature>
<proteinExistence type="inferred from homology"/>
<evidence type="ECO:0000256" key="8">
    <source>
        <dbReference type="ARBA" id="ARBA00023136"/>
    </source>
</evidence>
<dbReference type="GO" id="GO:0005886">
    <property type="term" value="C:plasma membrane"/>
    <property type="evidence" value="ECO:0007669"/>
    <property type="project" value="UniProtKB-SubCell"/>
</dbReference>
<feature type="non-terminal residue" evidence="14">
    <location>
        <position position="1"/>
    </location>
</feature>
<keyword evidence="9 11" id="KW-0675">Receptor</keyword>
<organism evidence="14 15">
    <name type="scientific">Eleutherodactylus coqui</name>
    <name type="common">Puerto Rican coqui</name>
    <dbReference type="NCBI Taxonomy" id="57060"/>
    <lineage>
        <taxon>Eukaryota</taxon>
        <taxon>Metazoa</taxon>
        <taxon>Chordata</taxon>
        <taxon>Craniata</taxon>
        <taxon>Vertebrata</taxon>
        <taxon>Euteleostomi</taxon>
        <taxon>Amphibia</taxon>
        <taxon>Batrachia</taxon>
        <taxon>Anura</taxon>
        <taxon>Neobatrachia</taxon>
        <taxon>Hyloidea</taxon>
        <taxon>Eleutherodactylidae</taxon>
        <taxon>Eleutherodactylinae</taxon>
        <taxon>Eleutherodactylus</taxon>
        <taxon>Eleutherodactylus</taxon>
    </lineage>
</organism>
<evidence type="ECO:0000256" key="11">
    <source>
        <dbReference type="RuleBase" id="RU000688"/>
    </source>
</evidence>
<protein>
    <recommendedName>
        <fullName evidence="12">Olfactory receptor</fullName>
    </recommendedName>
</protein>
<gene>
    <name evidence="14" type="ORF">GDO78_021581</name>
</gene>
<evidence type="ECO:0000256" key="2">
    <source>
        <dbReference type="ARBA" id="ARBA00022475"/>
    </source>
</evidence>
<keyword evidence="10 11" id="KW-0807">Transducer</keyword>
<feature type="transmembrane region" description="Helical" evidence="12">
    <location>
        <begin position="23"/>
        <end position="46"/>
    </location>
</feature>
<dbReference type="Proteomes" id="UP000770717">
    <property type="component" value="Unassembled WGS sequence"/>
</dbReference>
<evidence type="ECO:0000256" key="12">
    <source>
        <dbReference type="RuleBase" id="RU363047"/>
    </source>
</evidence>
<dbReference type="SUPFAM" id="SSF81321">
    <property type="entry name" value="Family A G protein-coupled receptor-like"/>
    <property type="match status" value="1"/>
</dbReference>
<evidence type="ECO:0000313" key="14">
    <source>
        <dbReference type="EMBL" id="KAG9463516.1"/>
    </source>
</evidence>
<dbReference type="InterPro" id="IPR000725">
    <property type="entry name" value="Olfact_rcpt"/>
</dbReference>
<dbReference type="OrthoDB" id="9450875at2759"/>
<dbReference type="InterPro" id="IPR017452">
    <property type="entry name" value="GPCR_Rhodpsn_7TM"/>
</dbReference>
<dbReference type="PANTHER" id="PTHR26452">
    <property type="entry name" value="OLFACTORY RECEPTOR"/>
    <property type="match status" value="1"/>
</dbReference>
<keyword evidence="4 11" id="KW-0812">Transmembrane</keyword>
<evidence type="ECO:0000256" key="6">
    <source>
        <dbReference type="ARBA" id="ARBA00022989"/>
    </source>
</evidence>
<dbReference type="GO" id="GO:0004984">
    <property type="term" value="F:olfactory receptor activity"/>
    <property type="evidence" value="ECO:0007669"/>
    <property type="project" value="InterPro"/>
</dbReference>
<dbReference type="Pfam" id="PF13853">
    <property type="entry name" value="7tm_4"/>
    <property type="match status" value="1"/>
</dbReference>
<feature type="transmembrane region" description="Helical" evidence="12">
    <location>
        <begin position="99"/>
        <end position="118"/>
    </location>
</feature>
<feature type="transmembrane region" description="Helical" evidence="12">
    <location>
        <begin position="58"/>
        <end position="79"/>
    </location>
</feature>
<comment type="subcellular location">
    <subcellularLocation>
        <location evidence="1 12">Cell membrane</location>
        <topology evidence="1 12">Multi-pass membrane protein</topology>
    </subcellularLocation>
</comment>
<feature type="transmembrane region" description="Helical" evidence="12">
    <location>
        <begin position="236"/>
        <end position="258"/>
    </location>
</feature>
<sequence>NSNQTSVKTFILLALSNVFEFQIIFSILLLVIYTITLSINILLLIAVRSNYKLHTPMYFFLSNLSVIDIGFSSSVVPKILANTLSGDKSISFLGCATQLYFHLALGATECLLLAVMSYDRYIAICKPLQYSIIMNNQFCEILAVGCWVTSFGNSVILTFFTFKLSFCRSNHVEHFFCEMPPILQLSCQDTLFIEIVEYILVVLIAVGSFLLILLSYMRITLAILQIRTTNQRLKTFSTCASHLAVVLLFFGTVLFMHLRPPYSYSPHQDRVVAMVYTVVIPMLNPIIYSIRNKDIKHSVQKTIKVRLF</sequence>
<evidence type="ECO:0000259" key="13">
    <source>
        <dbReference type="PROSITE" id="PS50262"/>
    </source>
</evidence>
<evidence type="ECO:0000256" key="10">
    <source>
        <dbReference type="ARBA" id="ARBA00023224"/>
    </source>
</evidence>
<dbReference type="PRINTS" id="PR00237">
    <property type="entry name" value="GPCRRHODOPSN"/>
</dbReference>
<dbReference type="InterPro" id="IPR000276">
    <property type="entry name" value="GPCR_Rhodpsn"/>
</dbReference>
<accession>A0A8J6BA97</accession>
<dbReference type="PRINTS" id="PR00245">
    <property type="entry name" value="OLFACTORYR"/>
</dbReference>
<dbReference type="EMBL" id="WNTK01006584">
    <property type="protein sequence ID" value="KAG9463516.1"/>
    <property type="molecule type" value="Genomic_DNA"/>
</dbReference>
<feature type="domain" description="G-protein coupled receptors family 1 profile" evidence="13">
    <location>
        <begin position="39"/>
        <end position="288"/>
    </location>
</feature>
<evidence type="ECO:0000256" key="3">
    <source>
        <dbReference type="ARBA" id="ARBA00022606"/>
    </source>
</evidence>